<sequence length="299" mass="31531">MSLFHDREVGGEVGVEYFVESEAAQSGDHFAGHDLTGGQAERFAEGDARRGSGLDDGVFFRVGEGGEDLLGVVALTDGCRRADGGALSAVCAGDLVKSVAEGGLDDRFEAAVHKAVDVKALTLVAGSYAASAENALVGIADKARVALVFHGGAGRALVRDLADAEVGGRLLKFAVLVLLTEEAVLRVVREKELDDRFAGLAHLRCVCMNDHAVRYGVDAGCAESATADDLNYADAAGALFGKLRVIAELRNADSGFGSGFDHGKIGWHLYCYAVYCNLNKFHILFTPLPLTEISRARSL</sequence>
<evidence type="ECO:0000313" key="1">
    <source>
        <dbReference type="EMBL" id="MPN08427.1"/>
    </source>
</evidence>
<reference evidence="1" key="1">
    <citation type="submission" date="2019-08" db="EMBL/GenBank/DDBJ databases">
        <authorList>
            <person name="Kucharzyk K."/>
            <person name="Murdoch R.W."/>
            <person name="Higgins S."/>
            <person name="Loffler F."/>
        </authorList>
    </citation>
    <scope>NUCLEOTIDE SEQUENCE</scope>
</reference>
<protein>
    <submittedName>
        <fullName evidence="1">Uncharacterized protein</fullName>
    </submittedName>
</protein>
<comment type="caution">
    <text evidence="1">The sequence shown here is derived from an EMBL/GenBank/DDBJ whole genome shotgun (WGS) entry which is preliminary data.</text>
</comment>
<organism evidence="1">
    <name type="scientific">bioreactor metagenome</name>
    <dbReference type="NCBI Taxonomy" id="1076179"/>
    <lineage>
        <taxon>unclassified sequences</taxon>
        <taxon>metagenomes</taxon>
        <taxon>ecological metagenomes</taxon>
    </lineage>
</organism>
<accession>A0A645F2H7</accession>
<dbReference type="EMBL" id="VSSQ01054471">
    <property type="protein sequence ID" value="MPN08427.1"/>
    <property type="molecule type" value="Genomic_DNA"/>
</dbReference>
<gene>
    <name evidence="1" type="ORF">SDC9_155709</name>
</gene>
<proteinExistence type="predicted"/>
<name>A0A645F2H7_9ZZZZ</name>
<dbReference type="AlphaFoldDB" id="A0A645F2H7"/>